<dbReference type="GO" id="GO:0005794">
    <property type="term" value="C:Golgi apparatus"/>
    <property type="evidence" value="ECO:0007669"/>
    <property type="project" value="TreeGrafter"/>
</dbReference>
<evidence type="ECO:0000313" key="15">
    <source>
        <dbReference type="Proteomes" id="UP001152759"/>
    </source>
</evidence>
<evidence type="ECO:0000256" key="7">
    <source>
        <dbReference type="ARBA" id="ARBA00022968"/>
    </source>
</evidence>
<keyword evidence="11" id="KW-0479">Metal-binding</keyword>
<evidence type="ECO:0000259" key="12">
    <source>
        <dbReference type="Pfam" id="PF02709"/>
    </source>
</evidence>
<dbReference type="EC" id="2.4.1.-" evidence="11"/>
<evidence type="ECO:0000313" key="14">
    <source>
        <dbReference type="EMBL" id="CAH0388258.1"/>
    </source>
</evidence>
<organism evidence="14 15">
    <name type="scientific">Bemisia tabaci</name>
    <name type="common">Sweetpotato whitefly</name>
    <name type="synonym">Aleurodes tabaci</name>
    <dbReference type="NCBI Taxonomy" id="7038"/>
    <lineage>
        <taxon>Eukaryota</taxon>
        <taxon>Metazoa</taxon>
        <taxon>Ecdysozoa</taxon>
        <taxon>Arthropoda</taxon>
        <taxon>Hexapoda</taxon>
        <taxon>Insecta</taxon>
        <taxon>Pterygota</taxon>
        <taxon>Neoptera</taxon>
        <taxon>Paraneoptera</taxon>
        <taxon>Hemiptera</taxon>
        <taxon>Sternorrhyncha</taxon>
        <taxon>Aleyrodoidea</taxon>
        <taxon>Aleyrodidae</taxon>
        <taxon>Aleyrodinae</taxon>
        <taxon>Bemisia</taxon>
    </lineage>
</organism>
<protein>
    <recommendedName>
        <fullName evidence="11">Beta-1,4-N-acetylgalactosaminyltransferase</fullName>
        <ecNumber evidence="11">2.4.1.-</ecNumber>
    </recommendedName>
    <alternativeName>
        <fullName evidence="11">Beta-4-GalNAcT</fullName>
    </alternativeName>
</protein>
<proteinExistence type="inferred from homology"/>
<keyword evidence="10 11" id="KW-0325">Glycoprotein</keyword>
<dbReference type="EMBL" id="OU963865">
    <property type="protein sequence ID" value="CAH0388258.1"/>
    <property type="molecule type" value="Genomic_DNA"/>
</dbReference>
<comment type="function">
    <text evidence="11">Catalyzes the transfer of galactose onto proteins or lipids.</text>
</comment>
<dbReference type="InterPro" id="IPR003859">
    <property type="entry name" value="Galactosyl_T"/>
</dbReference>
<dbReference type="InterPro" id="IPR027791">
    <property type="entry name" value="Galactosyl_T_C"/>
</dbReference>
<keyword evidence="6 11" id="KW-0812">Transmembrane</keyword>
<reference evidence="14" key="1">
    <citation type="submission" date="2021-12" db="EMBL/GenBank/DDBJ databases">
        <authorList>
            <person name="King R."/>
        </authorList>
    </citation>
    <scope>NUCLEOTIDE SEQUENCE</scope>
</reference>
<evidence type="ECO:0000256" key="5">
    <source>
        <dbReference type="ARBA" id="ARBA00022679"/>
    </source>
</evidence>
<evidence type="ECO:0000256" key="9">
    <source>
        <dbReference type="ARBA" id="ARBA00023136"/>
    </source>
</evidence>
<evidence type="ECO:0000256" key="1">
    <source>
        <dbReference type="ARBA" id="ARBA00004606"/>
    </source>
</evidence>
<dbReference type="SUPFAM" id="SSF53448">
    <property type="entry name" value="Nucleotide-diphospho-sugar transferases"/>
    <property type="match status" value="1"/>
</dbReference>
<dbReference type="KEGG" id="btab:109034401"/>
<dbReference type="GO" id="GO:0033842">
    <property type="term" value="F:N-acetyl-beta-glucosaminyl-derivative 4-beta-N-acetylgalactosaminyltransferase activity"/>
    <property type="evidence" value="ECO:0007669"/>
    <property type="project" value="TreeGrafter"/>
</dbReference>
<comment type="cofactor">
    <cofactor evidence="11">
        <name>Mn(2+)</name>
        <dbReference type="ChEBI" id="CHEBI:29035"/>
    </cofactor>
</comment>
<dbReference type="GO" id="GO:0008378">
    <property type="term" value="F:galactosyltransferase activity"/>
    <property type="evidence" value="ECO:0007669"/>
    <property type="project" value="TreeGrafter"/>
</dbReference>
<evidence type="ECO:0000256" key="10">
    <source>
        <dbReference type="ARBA" id="ARBA00023180"/>
    </source>
</evidence>
<keyword evidence="4 11" id="KW-0328">Glycosyltransferase</keyword>
<dbReference type="InterPro" id="IPR029044">
    <property type="entry name" value="Nucleotide-diphossugar_trans"/>
</dbReference>
<keyword evidence="5 11" id="KW-0808">Transferase</keyword>
<dbReference type="GO" id="GO:0016020">
    <property type="term" value="C:membrane"/>
    <property type="evidence" value="ECO:0007669"/>
    <property type="project" value="UniProtKB-SubCell"/>
</dbReference>
<dbReference type="Pfam" id="PF13733">
    <property type="entry name" value="Glyco_transf_7N"/>
    <property type="match status" value="1"/>
</dbReference>
<comment type="subcellular location">
    <subcellularLocation>
        <location evidence="1 11">Membrane</location>
        <topology evidence="1 11">Single-pass type II membrane protein</topology>
    </subcellularLocation>
</comment>
<comment type="similarity">
    <text evidence="3 11">Belongs to the glycosyltransferase 7 family.</text>
</comment>
<evidence type="ECO:0000256" key="3">
    <source>
        <dbReference type="ARBA" id="ARBA00005735"/>
    </source>
</evidence>
<feature type="domain" description="Galactosyltransferase C-terminal" evidence="12">
    <location>
        <begin position="217"/>
        <end position="294"/>
    </location>
</feature>
<dbReference type="OrthoDB" id="10038994at2759"/>
<name>A0A9P0F479_BEMTA</name>
<evidence type="ECO:0000256" key="2">
    <source>
        <dbReference type="ARBA" id="ARBA00004922"/>
    </source>
</evidence>
<evidence type="ECO:0000256" key="6">
    <source>
        <dbReference type="ARBA" id="ARBA00022692"/>
    </source>
</evidence>
<dbReference type="Gene3D" id="3.90.550.10">
    <property type="entry name" value="Spore Coat Polysaccharide Biosynthesis Protein SpsA, Chain A"/>
    <property type="match status" value="1"/>
</dbReference>
<evidence type="ECO:0000259" key="13">
    <source>
        <dbReference type="Pfam" id="PF13733"/>
    </source>
</evidence>
<dbReference type="InterPro" id="IPR027995">
    <property type="entry name" value="Galactosyl_T_N"/>
</dbReference>
<dbReference type="PANTHER" id="PTHR19300:SF57">
    <property type="entry name" value="BETA-1,4-N-ACETYLGALACTOSAMINYLTRANSFERASE"/>
    <property type="match status" value="1"/>
</dbReference>
<dbReference type="GO" id="GO:0005975">
    <property type="term" value="P:carbohydrate metabolic process"/>
    <property type="evidence" value="ECO:0007669"/>
    <property type="project" value="InterPro"/>
</dbReference>
<keyword evidence="15" id="KW-1185">Reference proteome</keyword>
<evidence type="ECO:0000256" key="11">
    <source>
        <dbReference type="RuleBase" id="RU368121"/>
    </source>
</evidence>
<dbReference type="AlphaFoldDB" id="A0A9P0F479"/>
<dbReference type="Pfam" id="PF02709">
    <property type="entry name" value="Glyco_transf_7C"/>
    <property type="match status" value="1"/>
</dbReference>
<dbReference type="GO" id="GO:0046872">
    <property type="term" value="F:metal ion binding"/>
    <property type="evidence" value="ECO:0007669"/>
    <property type="project" value="UniProtKB-UniRule"/>
</dbReference>
<sequence length="345" mass="40067">MSPDPARSRRRYFVIIFLACSFIGFQYSYSLMTYKNPSFEPLFAVNSSSPYLLSPNASKFQYLKMNASRNSKHSLNLCAVIPPNLTGPNTVEIYTEPLDKLEELYKDMPLMPGGRFKPQDCIPRYNVAIIVPYRNRQDHLVSFIHHIHPFLQKQLIAYTIFIIEQAGSDPFNRAMLLNVGSVEALKLDSSFDCFIFHDVDLLPEDERNLYTCPEQPRHMSVAIDVMNYRLPYRDIFGGVSALTKEQFLKLNGFSNLFWGWGGEDDDMAKRIRTHGFHISRYPHNIARYTMLKHRKQKANPKRYEKLYLSERRVTTDGLSSLKYRPVAIRHSKLFMWILAELTATS</sequence>
<evidence type="ECO:0000256" key="4">
    <source>
        <dbReference type="ARBA" id="ARBA00022676"/>
    </source>
</evidence>
<feature type="domain" description="Galactosyltransferase N-terminal" evidence="13">
    <location>
        <begin position="78"/>
        <end position="213"/>
    </location>
</feature>
<accession>A0A9P0F479</accession>
<dbReference type="PANTHER" id="PTHR19300">
    <property type="entry name" value="BETA-1,4-GALACTOSYLTRANSFERASE"/>
    <property type="match status" value="1"/>
</dbReference>
<evidence type="ECO:0000256" key="8">
    <source>
        <dbReference type="ARBA" id="ARBA00022989"/>
    </source>
</evidence>
<keyword evidence="7 11" id="KW-0735">Signal-anchor</keyword>
<dbReference type="Proteomes" id="UP001152759">
    <property type="component" value="Chromosome 4"/>
</dbReference>
<keyword evidence="11" id="KW-0464">Manganese</keyword>
<comment type="pathway">
    <text evidence="2 11">Protein modification; protein glycosylation.</text>
</comment>
<dbReference type="GO" id="GO:0006688">
    <property type="term" value="P:glycosphingolipid biosynthetic process"/>
    <property type="evidence" value="ECO:0007669"/>
    <property type="project" value="TreeGrafter"/>
</dbReference>
<dbReference type="CDD" id="cd00899">
    <property type="entry name" value="b4GalT"/>
    <property type="match status" value="1"/>
</dbReference>
<keyword evidence="8 11" id="KW-1133">Transmembrane helix</keyword>
<feature type="transmembrane region" description="Helical" evidence="11">
    <location>
        <begin position="12"/>
        <end position="29"/>
    </location>
</feature>
<dbReference type="PRINTS" id="PR02050">
    <property type="entry name" value="B14GALTRFASE"/>
</dbReference>
<keyword evidence="9 11" id="KW-0472">Membrane</keyword>
<gene>
    <name evidence="14" type="ORF">BEMITA_LOCUS7180</name>
</gene>